<reference evidence="3 4" key="1">
    <citation type="submission" date="2019-07" db="EMBL/GenBank/DDBJ databases">
        <title>Whole genome shotgun sequence of Cellulomonas soli NBRC 109434.</title>
        <authorList>
            <person name="Hosoyama A."/>
            <person name="Uohara A."/>
            <person name="Ohji S."/>
            <person name="Ichikawa N."/>
        </authorList>
    </citation>
    <scope>NUCLEOTIDE SEQUENCE [LARGE SCALE GENOMIC DNA]</scope>
    <source>
        <strain evidence="3 4">NBRC 109434</strain>
    </source>
</reference>
<comment type="caution">
    <text evidence="3">The sequence shown here is derived from an EMBL/GenBank/DDBJ whole genome shotgun (WGS) entry which is preliminary data.</text>
</comment>
<proteinExistence type="predicted"/>
<dbReference type="Gene3D" id="1.10.3210.10">
    <property type="entry name" value="Hypothetical protein af1432"/>
    <property type="match status" value="1"/>
</dbReference>
<dbReference type="SUPFAM" id="SSF109604">
    <property type="entry name" value="HD-domain/PDEase-like"/>
    <property type="match status" value="1"/>
</dbReference>
<dbReference type="PROSITE" id="PS51833">
    <property type="entry name" value="HDOD"/>
    <property type="match status" value="1"/>
</dbReference>
<accession>A0A512PD30</accession>
<gene>
    <name evidence="3" type="ORF">CSO01_17710</name>
</gene>
<dbReference type="Pfam" id="PF00563">
    <property type="entry name" value="EAL"/>
    <property type="match status" value="1"/>
</dbReference>
<dbReference type="OrthoDB" id="9804751at2"/>
<dbReference type="PIRSF" id="PIRSF003180">
    <property type="entry name" value="DiGMPpdiest_YuxH"/>
    <property type="match status" value="1"/>
</dbReference>
<dbReference type="PANTHER" id="PTHR33525">
    <property type="match status" value="1"/>
</dbReference>
<dbReference type="AlphaFoldDB" id="A0A512PD30"/>
<dbReference type="Proteomes" id="UP000321798">
    <property type="component" value="Unassembled WGS sequence"/>
</dbReference>
<dbReference type="EMBL" id="BKAL01000005">
    <property type="protein sequence ID" value="GEP69056.1"/>
    <property type="molecule type" value="Genomic_DNA"/>
</dbReference>
<dbReference type="PROSITE" id="PS50883">
    <property type="entry name" value="EAL"/>
    <property type="match status" value="1"/>
</dbReference>
<dbReference type="InterPro" id="IPR013976">
    <property type="entry name" value="HDOD"/>
</dbReference>
<dbReference type="RefSeq" id="WP_146952820.1">
    <property type="nucleotide sequence ID" value="NZ_BAABBJ010000003.1"/>
</dbReference>
<name>A0A512PD30_9CELL</name>
<dbReference type="Gene3D" id="3.20.20.450">
    <property type="entry name" value="EAL domain"/>
    <property type="match status" value="1"/>
</dbReference>
<evidence type="ECO:0000313" key="4">
    <source>
        <dbReference type="Proteomes" id="UP000321798"/>
    </source>
</evidence>
<organism evidence="3 4">
    <name type="scientific">Cellulomonas soli</name>
    <dbReference type="NCBI Taxonomy" id="931535"/>
    <lineage>
        <taxon>Bacteria</taxon>
        <taxon>Bacillati</taxon>
        <taxon>Actinomycetota</taxon>
        <taxon>Actinomycetes</taxon>
        <taxon>Micrococcales</taxon>
        <taxon>Cellulomonadaceae</taxon>
        <taxon>Cellulomonas</taxon>
    </lineage>
</organism>
<keyword evidence="4" id="KW-1185">Reference proteome</keyword>
<dbReference type="InterPro" id="IPR035919">
    <property type="entry name" value="EAL_sf"/>
</dbReference>
<dbReference type="InterPro" id="IPR014408">
    <property type="entry name" value="dGMP_Pdiesterase_EAL/HD-GYP"/>
</dbReference>
<dbReference type="InterPro" id="IPR052340">
    <property type="entry name" value="RNase_Y/CdgJ"/>
</dbReference>
<evidence type="ECO:0000313" key="3">
    <source>
        <dbReference type="EMBL" id="GEP69056.1"/>
    </source>
</evidence>
<evidence type="ECO:0000259" key="1">
    <source>
        <dbReference type="PROSITE" id="PS50883"/>
    </source>
</evidence>
<evidence type="ECO:0000259" key="2">
    <source>
        <dbReference type="PROSITE" id="PS51833"/>
    </source>
</evidence>
<feature type="domain" description="EAL" evidence="1">
    <location>
        <begin position="1"/>
        <end position="205"/>
    </location>
</feature>
<protein>
    <recommendedName>
        <fullName evidence="5">Cyclic diguanylate phosphodiesterase</fullName>
    </recommendedName>
</protein>
<evidence type="ECO:0008006" key="5">
    <source>
        <dbReference type="Google" id="ProtNLM"/>
    </source>
</evidence>
<dbReference type="Pfam" id="PF08668">
    <property type="entry name" value="HDOD"/>
    <property type="match status" value="1"/>
</dbReference>
<dbReference type="InterPro" id="IPR001633">
    <property type="entry name" value="EAL_dom"/>
</dbReference>
<dbReference type="PANTHER" id="PTHR33525:SF4">
    <property type="entry name" value="CYCLIC DI-GMP PHOSPHODIESTERASE CDGJ"/>
    <property type="match status" value="1"/>
</dbReference>
<dbReference type="SUPFAM" id="SSF141868">
    <property type="entry name" value="EAL domain-like"/>
    <property type="match status" value="1"/>
</dbReference>
<feature type="domain" description="HDOD" evidence="2">
    <location>
        <begin position="199"/>
        <end position="388"/>
    </location>
</feature>
<sequence length="407" mass="43676">MRARYIARQPIFDRALAVVGYELLYRGERQGPANVVDGTAATFSVLYEAFIELGLDVTVHGLPAWVNVEPEALTGGAHLVTDPASVVLELLETTEVTPAVVAQVEDLRAQGYTIALDDFVPDDPRASLLDLVQIVKLELPAIAEGDLAAQVAAVRRPGLTVLVEKIETQEQHAEALAAGADLFQGYFFTRPQVLTMQAVTVGTASVLAVLSQVSRADVRLHELSELVSSDVTLSQKVLQAVNSGFAGVRRRVDSIHQAVVLLGLERMRQLVTLVVMAGATGKPHELGRVSLVRASMMVALLGARFPDAPRAQRDAAFTVGLMSTLDAYTDTDISEVAERLSLTEVALDALVHHEGVLGRLLDTVLGYEEDRLPDDEAECAAAAYLQAVRDADARWAVVELETAGVSA</sequence>
<dbReference type="SMART" id="SM00052">
    <property type="entry name" value="EAL"/>
    <property type="match status" value="1"/>
</dbReference>